<name>A0A5E4NG42_9HEMI</name>
<dbReference type="SUPFAM" id="SSF56672">
    <property type="entry name" value="DNA/RNA polymerases"/>
    <property type="match status" value="1"/>
</dbReference>
<dbReference type="PANTHER" id="PTHR31511">
    <property type="entry name" value="PROTEIN CBG23764"/>
    <property type="match status" value="1"/>
</dbReference>
<dbReference type="Proteomes" id="UP000325440">
    <property type="component" value="Unassembled WGS sequence"/>
</dbReference>
<evidence type="ECO:0000313" key="1">
    <source>
        <dbReference type="EMBL" id="VVC42688.1"/>
    </source>
</evidence>
<gene>
    <name evidence="1" type="ORF">CINCED_3A020940</name>
</gene>
<dbReference type="EMBL" id="CABPRJ010001978">
    <property type="protein sequence ID" value="VVC42688.1"/>
    <property type="molecule type" value="Genomic_DNA"/>
</dbReference>
<dbReference type="AlphaFoldDB" id="A0A5E4NG42"/>
<accession>A0A5E4NG42</accession>
<sequence>MENAIKRISIPLVGNEKKAKRLMSKPTFKDRTIYSKDLMAVHMNNEEIKFDKPIYVGFAILDISKIFMYNFHYDVMKKTYGSKLNTVYSNTDFLVYEIRKNNFFDDLKYKLLTHFETSNYPKIHYCFDDCRKNQPGFFKDEMKSEILTEFLALRPTLYTYKCSKTEFEKAKGAKKYVIDKHMRFDDYKNILNAYINNSLDISNKATRNMNLIQSKNHLVYLKTVSKLVLSANDDKRVIMSDGINTLAYGHYKLKRLQK</sequence>
<proteinExistence type="predicted"/>
<dbReference type="GO" id="GO:0071897">
    <property type="term" value="P:DNA biosynthetic process"/>
    <property type="evidence" value="ECO:0007669"/>
    <property type="project" value="UniProtKB-ARBA"/>
</dbReference>
<dbReference type="PANTHER" id="PTHR31511:SF12">
    <property type="entry name" value="RHO TERMINATION FACTOR N-TERMINAL DOMAIN-CONTAINING PROTEIN"/>
    <property type="match status" value="1"/>
</dbReference>
<reference evidence="1 2" key="1">
    <citation type="submission" date="2019-08" db="EMBL/GenBank/DDBJ databases">
        <authorList>
            <person name="Alioto T."/>
            <person name="Alioto T."/>
            <person name="Gomez Garrido J."/>
        </authorList>
    </citation>
    <scope>NUCLEOTIDE SEQUENCE [LARGE SCALE GENOMIC DNA]</scope>
</reference>
<dbReference type="OrthoDB" id="6600300at2759"/>
<evidence type="ECO:0000313" key="2">
    <source>
        <dbReference type="Proteomes" id="UP000325440"/>
    </source>
</evidence>
<protein>
    <submittedName>
        <fullName evidence="1">Uncharacterized protein</fullName>
    </submittedName>
</protein>
<organism evidence="1 2">
    <name type="scientific">Cinara cedri</name>
    <dbReference type="NCBI Taxonomy" id="506608"/>
    <lineage>
        <taxon>Eukaryota</taxon>
        <taxon>Metazoa</taxon>
        <taxon>Ecdysozoa</taxon>
        <taxon>Arthropoda</taxon>
        <taxon>Hexapoda</taxon>
        <taxon>Insecta</taxon>
        <taxon>Pterygota</taxon>
        <taxon>Neoptera</taxon>
        <taxon>Paraneoptera</taxon>
        <taxon>Hemiptera</taxon>
        <taxon>Sternorrhyncha</taxon>
        <taxon>Aphidomorpha</taxon>
        <taxon>Aphidoidea</taxon>
        <taxon>Aphididae</taxon>
        <taxon>Lachninae</taxon>
        <taxon>Cinara</taxon>
    </lineage>
</organism>
<keyword evidence="2" id="KW-1185">Reference proteome</keyword>
<dbReference type="InterPro" id="IPR043502">
    <property type="entry name" value="DNA/RNA_pol_sf"/>
</dbReference>